<dbReference type="EMBL" id="JBEFKJ010000029">
    <property type="protein sequence ID" value="KAL2038863.1"/>
    <property type="molecule type" value="Genomic_DNA"/>
</dbReference>
<name>A0ABR3ZZP3_9LECA</name>
<gene>
    <name evidence="3" type="ORF">N7G274_008385</name>
</gene>
<evidence type="ECO:0000313" key="4">
    <source>
        <dbReference type="Proteomes" id="UP001590950"/>
    </source>
</evidence>
<comment type="caution">
    <text evidence="3">The sequence shown here is derived from an EMBL/GenBank/DDBJ whole genome shotgun (WGS) entry which is preliminary data.</text>
</comment>
<dbReference type="InterPro" id="IPR052973">
    <property type="entry name" value="Fungal_sec-metab_reg_TF"/>
</dbReference>
<keyword evidence="4" id="KW-1185">Reference proteome</keyword>
<evidence type="ECO:0008006" key="5">
    <source>
        <dbReference type="Google" id="ProtNLM"/>
    </source>
</evidence>
<sequence>MVRVVHGTRAATTDMNFYHQSALAFAPDSVTDDPWLRVNTNPVPFAKPPIATRSPWPGQMAFSNAPAVNALQSQPADRNATRHGNNPLDPLPVNQAGCWGQNFAQSQISYDGLPGSPNNTFDDSSPVNSNLYQRRFPSQTTPQLSRITIPEITLDHPQGSSNSDMISPTAAQDSSSANGGRHSSISPGFLQPRFEFSTHSNRSPSLSSSDGWLSPGSIGSWEEVSVDEGMELGPPYYSPQKHQDLGSMFNARGVQATCEIQKFPEMSESSGSLSGEEYGFQHVSAPIGIVEKNESSIIDPEPHFVREDFNIDTGSLKDKVQRRRESHARNNEEVNLIRQAKACIRCQVLRDKCGLGDICITCQNSASTTIYKIPCFRAHLSDAEIYRYSALSFPEGVPRLSLWSSKRSVGLKLYNLGFTETSQKPETRPYLELNCRQFPVVPGIPVTRRWRRDNGERAGIDLPRYAMPAAELTQTAGKIEKLIKAHFKTLLLELQHGRNDIIRCALAEAARHVGSCDALDGALNIAIMTRLVSKSFNIMNGPETLGMTPVDDPTSPYYERIPIPPMLDAQIDNLLMQKMKVQRKQVLSKLKKMIMSHSKQNWFMILLIIIVLLSNIEFLYQNQHDQIERYGKTTDHLNFMMNSWEHGARNLIAHFHAICRGDVPLHMKWDEESQKEAGMSDMDLRFLATLRSLVQSQAGQLRSLAKAGRGSPLVWISALLLPPGAVC</sequence>
<accession>A0ABR3ZZP3</accession>
<evidence type="ECO:0000256" key="1">
    <source>
        <dbReference type="SAM" id="MobiDB-lite"/>
    </source>
</evidence>
<organism evidence="3 4">
    <name type="scientific">Stereocaulon virgatum</name>
    <dbReference type="NCBI Taxonomy" id="373712"/>
    <lineage>
        <taxon>Eukaryota</taxon>
        <taxon>Fungi</taxon>
        <taxon>Dikarya</taxon>
        <taxon>Ascomycota</taxon>
        <taxon>Pezizomycotina</taxon>
        <taxon>Lecanoromycetes</taxon>
        <taxon>OSLEUM clade</taxon>
        <taxon>Lecanoromycetidae</taxon>
        <taxon>Lecanorales</taxon>
        <taxon>Lecanorineae</taxon>
        <taxon>Stereocaulaceae</taxon>
        <taxon>Stereocaulon</taxon>
    </lineage>
</organism>
<evidence type="ECO:0000313" key="3">
    <source>
        <dbReference type="EMBL" id="KAL2038863.1"/>
    </source>
</evidence>
<feature type="compositionally biased region" description="Polar residues" evidence="1">
    <location>
        <begin position="158"/>
        <end position="186"/>
    </location>
</feature>
<reference evidence="3 4" key="1">
    <citation type="submission" date="2024-09" db="EMBL/GenBank/DDBJ databases">
        <title>Rethinking Asexuality: The Enigmatic Case of Functional Sexual Genes in Lepraria (Stereocaulaceae).</title>
        <authorList>
            <person name="Doellman M."/>
            <person name="Sun Y."/>
            <person name="Barcenas-Pena A."/>
            <person name="Lumbsch H.T."/>
            <person name="Grewe F."/>
        </authorList>
    </citation>
    <scope>NUCLEOTIDE SEQUENCE [LARGE SCALE GENOMIC DNA]</scope>
    <source>
        <strain evidence="3 4">Mercado 3170</strain>
    </source>
</reference>
<dbReference type="PANTHER" id="PTHR35392:SF3">
    <property type="entry name" value="ZN(2)-C6 FUNGAL-TYPE DOMAIN-CONTAINING PROTEIN"/>
    <property type="match status" value="1"/>
</dbReference>
<feature type="region of interest" description="Disordered" evidence="1">
    <location>
        <begin position="109"/>
        <end position="214"/>
    </location>
</feature>
<feature type="compositionally biased region" description="Polar residues" evidence="1">
    <location>
        <begin position="116"/>
        <end position="146"/>
    </location>
</feature>
<feature type="transmembrane region" description="Helical" evidence="2">
    <location>
        <begin position="602"/>
        <end position="620"/>
    </location>
</feature>
<dbReference type="Proteomes" id="UP001590950">
    <property type="component" value="Unassembled WGS sequence"/>
</dbReference>
<keyword evidence="2" id="KW-0472">Membrane</keyword>
<feature type="compositionally biased region" description="Low complexity" evidence="1">
    <location>
        <begin position="203"/>
        <end position="214"/>
    </location>
</feature>
<keyword evidence="2" id="KW-1133">Transmembrane helix</keyword>
<proteinExistence type="predicted"/>
<keyword evidence="2" id="KW-0812">Transmembrane</keyword>
<evidence type="ECO:0000256" key="2">
    <source>
        <dbReference type="SAM" id="Phobius"/>
    </source>
</evidence>
<protein>
    <recommendedName>
        <fullName evidence="5">Zn(2)-C6 fungal-type domain-containing protein</fullName>
    </recommendedName>
</protein>
<dbReference type="PANTHER" id="PTHR35392">
    <property type="entry name" value="ZN(II)2CYS6 TRANSCRIPTION FACTOR (EUROFUNG)-RELATED-RELATED"/>
    <property type="match status" value="1"/>
</dbReference>